<sequence>MPSKNLIDEMIAQAKISKKQTDKQQKVVDAAIKIFAEKGFANTSTSEIAEEAGVAEATIFRHYGTKDNLLLSITLPFLKDLIPRMAEELFSELMSQSPATFEQFIRGLLKNRIEFIKENKEIFQVLVKEVMYREEFKQELKPLVSEILVQHFIKIIEEFKERGELIEKASPIILRMFVTFLFGYITSRFILLTDNFVTDEEAELDEVIDFIMNGLKK</sequence>
<protein>
    <submittedName>
        <fullName evidence="4">TetR/AcrR family transcriptional regulator</fullName>
    </submittedName>
</protein>
<dbReference type="EMBL" id="CP068053">
    <property type="protein sequence ID" value="QQT00721.1"/>
    <property type="molecule type" value="Genomic_DNA"/>
</dbReference>
<dbReference type="InterPro" id="IPR036271">
    <property type="entry name" value="Tet_transcr_reg_TetR-rel_C_sf"/>
</dbReference>
<keyword evidence="5" id="KW-1185">Reference proteome</keyword>
<dbReference type="InterPro" id="IPR050109">
    <property type="entry name" value="HTH-type_TetR-like_transc_reg"/>
</dbReference>
<name>A0A974NN06_PERPY</name>
<dbReference type="Gene3D" id="1.10.357.10">
    <property type="entry name" value="Tetracycline Repressor, domain 2"/>
    <property type="match status" value="1"/>
</dbReference>
<organism evidence="4 5">
    <name type="scientific">Peribacillus psychrosaccharolyticus</name>
    <name type="common">Bacillus psychrosaccharolyticus</name>
    <dbReference type="NCBI Taxonomy" id="1407"/>
    <lineage>
        <taxon>Bacteria</taxon>
        <taxon>Bacillati</taxon>
        <taxon>Bacillota</taxon>
        <taxon>Bacilli</taxon>
        <taxon>Bacillales</taxon>
        <taxon>Bacillaceae</taxon>
        <taxon>Peribacillus</taxon>
    </lineage>
</organism>
<dbReference type="InterPro" id="IPR009057">
    <property type="entry name" value="Homeodomain-like_sf"/>
</dbReference>
<keyword evidence="1 2" id="KW-0238">DNA-binding</keyword>
<evidence type="ECO:0000256" key="1">
    <source>
        <dbReference type="ARBA" id="ARBA00023125"/>
    </source>
</evidence>
<gene>
    <name evidence="4" type="ORF">I6J18_01945</name>
</gene>
<dbReference type="PRINTS" id="PR00455">
    <property type="entry name" value="HTHTETR"/>
</dbReference>
<dbReference type="SUPFAM" id="SSF46689">
    <property type="entry name" value="Homeodomain-like"/>
    <property type="match status" value="1"/>
</dbReference>
<dbReference type="Pfam" id="PF00440">
    <property type="entry name" value="TetR_N"/>
    <property type="match status" value="1"/>
</dbReference>
<dbReference type="Proteomes" id="UP000595254">
    <property type="component" value="Chromosome"/>
</dbReference>
<dbReference type="AlphaFoldDB" id="A0A974NN06"/>
<dbReference type="InterPro" id="IPR001647">
    <property type="entry name" value="HTH_TetR"/>
</dbReference>
<evidence type="ECO:0000256" key="2">
    <source>
        <dbReference type="PROSITE-ProRule" id="PRU00335"/>
    </source>
</evidence>
<proteinExistence type="predicted"/>
<reference evidence="4 5" key="1">
    <citation type="submission" date="2021-01" db="EMBL/GenBank/DDBJ databases">
        <title>FDA dAtabase for Regulatory Grade micrObial Sequences (FDA-ARGOS): Supporting development and validation of Infectious Disease Dx tests.</title>
        <authorList>
            <person name="Nelson B."/>
            <person name="Plummer A."/>
            <person name="Tallon L."/>
            <person name="Sadzewicz L."/>
            <person name="Zhao X."/>
            <person name="Boylan J."/>
            <person name="Ott S."/>
            <person name="Bowen H."/>
            <person name="Vavikolanu K."/>
            <person name="Mehta A."/>
            <person name="Aluvathingal J."/>
            <person name="Nadendla S."/>
            <person name="Myers T."/>
            <person name="Yan Y."/>
            <person name="Sichtig H."/>
        </authorList>
    </citation>
    <scope>NUCLEOTIDE SEQUENCE [LARGE SCALE GENOMIC DNA]</scope>
    <source>
        <strain evidence="4 5">FDAARGOS_1161</strain>
    </source>
</reference>
<dbReference type="RefSeq" id="WP_040373136.1">
    <property type="nucleotide sequence ID" value="NZ_CP068053.1"/>
</dbReference>
<feature type="DNA-binding region" description="H-T-H motif" evidence="2">
    <location>
        <begin position="44"/>
        <end position="63"/>
    </location>
</feature>
<accession>A0A974NN06</accession>
<dbReference type="PROSITE" id="PS50977">
    <property type="entry name" value="HTH_TETR_2"/>
    <property type="match status" value="1"/>
</dbReference>
<dbReference type="PANTHER" id="PTHR30055">
    <property type="entry name" value="HTH-TYPE TRANSCRIPTIONAL REGULATOR RUTR"/>
    <property type="match status" value="1"/>
</dbReference>
<dbReference type="GO" id="GO:0003677">
    <property type="term" value="F:DNA binding"/>
    <property type="evidence" value="ECO:0007669"/>
    <property type="project" value="UniProtKB-UniRule"/>
</dbReference>
<feature type="domain" description="HTH tetR-type" evidence="3">
    <location>
        <begin position="21"/>
        <end position="81"/>
    </location>
</feature>
<dbReference type="SUPFAM" id="SSF48498">
    <property type="entry name" value="Tetracyclin repressor-like, C-terminal domain"/>
    <property type="match status" value="1"/>
</dbReference>
<dbReference type="KEGG" id="ppsr:I6J18_01945"/>
<evidence type="ECO:0000259" key="3">
    <source>
        <dbReference type="PROSITE" id="PS50977"/>
    </source>
</evidence>
<dbReference type="GO" id="GO:0006355">
    <property type="term" value="P:regulation of DNA-templated transcription"/>
    <property type="evidence" value="ECO:0007669"/>
    <property type="project" value="UniProtKB-ARBA"/>
</dbReference>
<evidence type="ECO:0000313" key="5">
    <source>
        <dbReference type="Proteomes" id="UP000595254"/>
    </source>
</evidence>
<dbReference type="PANTHER" id="PTHR30055:SF222">
    <property type="entry name" value="REGULATORY PROTEIN"/>
    <property type="match status" value="1"/>
</dbReference>
<evidence type="ECO:0000313" key="4">
    <source>
        <dbReference type="EMBL" id="QQT00721.1"/>
    </source>
</evidence>